<proteinExistence type="predicted"/>
<dbReference type="SUPFAM" id="SSF52540">
    <property type="entry name" value="P-loop containing nucleoside triphosphate hydrolases"/>
    <property type="match status" value="1"/>
</dbReference>
<keyword evidence="5" id="KW-1185">Reference proteome</keyword>
<dbReference type="GO" id="GO:0016791">
    <property type="term" value="F:phosphatase activity"/>
    <property type="evidence" value="ECO:0007669"/>
    <property type="project" value="TreeGrafter"/>
</dbReference>
<dbReference type="PANTHER" id="PTHR46470:SF2">
    <property type="entry name" value="GLYCERALDEHYDE 3-PHOSPHATE PHOSPHATASE"/>
    <property type="match status" value="1"/>
</dbReference>
<reference evidence="4" key="1">
    <citation type="journal article" date="2020" name="Stud. Mycol.">
        <title>101 Dothideomycetes genomes: a test case for predicting lifestyles and emergence of pathogens.</title>
        <authorList>
            <person name="Haridas S."/>
            <person name="Albert R."/>
            <person name="Binder M."/>
            <person name="Bloem J."/>
            <person name="Labutti K."/>
            <person name="Salamov A."/>
            <person name="Andreopoulos B."/>
            <person name="Baker S."/>
            <person name="Barry K."/>
            <person name="Bills G."/>
            <person name="Bluhm B."/>
            <person name="Cannon C."/>
            <person name="Castanera R."/>
            <person name="Culley D."/>
            <person name="Daum C."/>
            <person name="Ezra D."/>
            <person name="Gonzalez J."/>
            <person name="Henrissat B."/>
            <person name="Kuo A."/>
            <person name="Liang C."/>
            <person name="Lipzen A."/>
            <person name="Lutzoni F."/>
            <person name="Magnuson J."/>
            <person name="Mondo S."/>
            <person name="Nolan M."/>
            <person name="Ohm R."/>
            <person name="Pangilinan J."/>
            <person name="Park H.-J."/>
            <person name="Ramirez L."/>
            <person name="Alfaro M."/>
            <person name="Sun H."/>
            <person name="Tritt A."/>
            <person name="Yoshinaga Y."/>
            <person name="Zwiers L.-H."/>
            <person name="Turgeon B."/>
            <person name="Goodwin S."/>
            <person name="Spatafora J."/>
            <person name="Crous P."/>
            <person name="Grigoriev I."/>
        </authorList>
    </citation>
    <scope>NUCLEOTIDE SEQUENCE</scope>
    <source>
        <strain evidence="4">CBS 113979</strain>
    </source>
</reference>
<dbReference type="Gene3D" id="3.40.50.300">
    <property type="entry name" value="P-loop containing nucleotide triphosphate hydrolases"/>
    <property type="match status" value="1"/>
</dbReference>
<dbReference type="SUPFAM" id="SSF56784">
    <property type="entry name" value="HAD-like"/>
    <property type="match status" value="1"/>
</dbReference>
<name>A0A6G1H5J9_9PEZI</name>
<evidence type="ECO:0000256" key="3">
    <source>
        <dbReference type="ARBA" id="ARBA00022842"/>
    </source>
</evidence>
<evidence type="ECO:0000313" key="5">
    <source>
        <dbReference type="Proteomes" id="UP000800041"/>
    </source>
</evidence>
<dbReference type="OrthoDB" id="1694274at2759"/>
<dbReference type="InterPro" id="IPR023198">
    <property type="entry name" value="PGP-like_dom2"/>
</dbReference>
<evidence type="ECO:0000256" key="2">
    <source>
        <dbReference type="ARBA" id="ARBA00022801"/>
    </source>
</evidence>
<sequence>MGSKSGSPESFTPDYSILENPSNHDVYNQAKKSGKRFLICKEELGNSSRKGECLYDVFPTPSTYTTVRPVFLVRDPIRVFDSWKNVGWTDVQSLVDCYDNMQRMLREAIFPKVSCLIYERLVEEPEAEVKRICGRWGVPFSESMLDFKKPFGSAFVYASERERSIYCEEKPLGLFATVETHDGIEADVPCHGLLSNAEKDTIEEHVGRQYLRCWQHDVDRLRAILAEKSWFGFDLDDTLHEFRKASGVATSAVLEEISRKSGIALPQLKEEYAKVLKEKTANAFSDGKTSFDYRKERFTAVLTHFSLPTDEHFLTTLLQLYEETLTTSLELKSGALALLSTLKAHGKIIIIMTEGPQDAQERTVAALGLGPYVDFLATTNHFRVSKIDGLFAKVLKHLNISPGDIAYVGDNELRDMKPAMAEGVFCVHFAEGRNVSLTAYPVRINTLRKLQYVLEGE</sequence>
<dbReference type="PANTHER" id="PTHR46470">
    <property type="entry name" value="N-ACYLNEURAMINATE-9-PHOSPHATASE"/>
    <property type="match status" value="1"/>
</dbReference>
<dbReference type="Proteomes" id="UP000800041">
    <property type="component" value="Unassembled WGS sequence"/>
</dbReference>
<dbReference type="EMBL" id="ML977149">
    <property type="protein sequence ID" value="KAF1988279.1"/>
    <property type="molecule type" value="Genomic_DNA"/>
</dbReference>
<dbReference type="CDD" id="cd01427">
    <property type="entry name" value="HAD_like"/>
    <property type="match status" value="1"/>
</dbReference>
<dbReference type="Gene3D" id="1.10.150.240">
    <property type="entry name" value="Putative phosphatase, domain 2"/>
    <property type="match status" value="1"/>
</dbReference>
<dbReference type="GO" id="GO:0046872">
    <property type="term" value="F:metal ion binding"/>
    <property type="evidence" value="ECO:0007669"/>
    <property type="project" value="UniProtKB-KW"/>
</dbReference>
<keyword evidence="1" id="KW-0479">Metal-binding</keyword>
<dbReference type="SFLD" id="SFLDG01129">
    <property type="entry name" value="C1.5:_HAD__Beta-PGM__Phosphata"/>
    <property type="match status" value="1"/>
</dbReference>
<dbReference type="InterPro" id="IPR023214">
    <property type="entry name" value="HAD_sf"/>
</dbReference>
<dbReference type="InterPro" id="IPR051400">
    <property type="entry name" value="HAD-like_hydrolase"/>
</dbReference>
<dbReference type="InterPro" id="IPR027417">
    <property type="entry name" value="P-loop_NTPase"/>
</dbReference>
<protein>
    <submittedName>
        <fullName evidence="4">Haloacid dehalogenase-like hydrolase</fullName>
    </submittedName>
</protein>
<dbReference type="Gene3D" id="3.40.50.1000">
    <property type="entry name" value="HAD superfamily/HAD-like"/>
    <property type="match status" value="1"/>
</dbReference>
<dbReference type="AlphaFoldDB" id="A0A6G1H5J9"/>
<keyword evidence="2 4" id="KW-0378">Hydrolase</keyword>
<dbReference type="InterPro" id="IPR036412">
    <property type="entry name" value="HAD-like_sf"/>
</dbReference>
<gene>
    <name evidence="4" type="ORF">K402DRAFT_328909</name>
</gene>
<keyword evidence="3" id="KW-0460">Magnesium</keyword>
<evidence type="ECO:0000256" key="1">
    <source>
        <dbReference type="ARBA" id="ARBA00022723"/>
    </source>
</evidence>
<dbReference type="SFLD" id="SFLDS00003">
    <property type="entry name" value="Haloacid_Dehalogenase"/>
    <property type="match status" value="1"/>
</dbReference>
<organism evidence="4 5">
    <name type="scientific">Aulographum hederae CBS 113979</name>
    <dbReference type="NCBI Taxonomy" id="1176131"/>
    <lineage>
        <taxon>Eukaryota</taxon>
        <taxon>Fungi</taxon>
        <taxon>Dikarya</taxon>
        <taxon>Ascomycota</taxon>
        <taxon>Pezizomycotina</taxon>
        <taxon>Dothideomycetes</taxon>
        <taxon>Pleosporomycetidae</taxon>
        <taxon>Aulographales</taxon>
        <taxon>Aulographaceae</taxon>
    </lineage>
</organism>
<evidence type="ECO:0000313" key="4">
    <source>
        <dbReference type="EMBL" id="KAF1988279.1"/>
    </source>
</evidence>
<dbReference type="Pfam" id="PF00702">
    <property type="entry name" value="Hydrolase"/>
    <property type="match status" value="1"/>
</dbReference>
<accession>A0A6G1H5J9</accession>